<dbReference type="EMBL" id="CAGKOT010000001">
    <property type="protein sequence ID" value="CAB5304653.1"/>
    <property type="molecule type" value="Genomic_DNA"/>
</dbReference>
<reference evidence="5 6" key="4">
    <citation type="submission" date="2017-10" db="EMBL/GenBank/DDBJ databases">
        <title>Genome analyses suggest a sexual origin of heterokaryosis in a supposedly ancient asexual fungus.</title>
        <authorList>
            <person name="Corradi N."/>
            <person name="Sedzielewska K."/>
            <person name="Noel J."/>
            <person name="Charron P."/>
            <person name="Farinelli L."/>
            <person name="Marton T."/>
            <person name="Kruger M."/>
            <person name="Pelin A."/>
            <person name="Brachmann A."/>
            <person name="Corradi N."/>
        </authorList>
    </citation>
    <scope>NUCLEOTIDE SEQUENCE [LARGE SCALE GENOMIC DNA]</scope>
    <source>
        <strain evidence="5 6">A1</strain>
    </source>
</reference>
<dbReference type="InterPro" id="IPR036063">
    <property type="entry name" value="Smr_dom_sf"/>
</dbReference>
<dbReference type="SUPFAM" id="SSF160443">
    <property type="entry name" value="SMR domain-like"/>
    <property type="match status" value="1"/>
</dbReference>
<accession>A0A2I1EIL4</accession>
<evidence type="ECO:0000256" key="1">
    <source>
        <dbReference type="SAM" id="Phobius"/>
    </source>
</evidence>
<reference evidence="5 6" key="3">
    <citation type="submission" date="2017-10" db="EMBL/GenBank/DDBJ databases">
        <title>Extensive intraspecific genome diversity in a model arbuscular mycorrhizal fungus.</title>
        <authorList>
            <person name="Chen E.C.H."/>
            <person name="Morin E."/>
            <person name="Baudet D."/>
            <person name="Noel J."/>
            <person name="Ndikumana S."/>
            <person name="Charron P."/>
            <person name="St-Onge C."/>
            <person name="Giorgi J."/>
            <person name="Grigoriev I.V."/>
            <person name="Roux C."/>
            <person name="Martin F.M."/>
            <person name="Corradi N."/>
        </authorList>
    </citation>
    <scope>NUCLEOTIDE SEQUENCE [LARGE SCALE GENOMIC DNA]</scope>
    <source>
        <strain evidence="5 6">A1</strain>
    </source>
</reference>
<dbReference type="PROSITE" id="PS50828">
    <property type="entry name" value="SMR"/>
    <property type="match status" value="1"/>
</dbReference>
<dbReference type="InterPro" id="IPR002625">
    <property type="entry name" value="Smr_dom"/>
</dbReference>
<dbReference type="VEuPathDB" id="FungiDB:RhiirA1_459976"/>
<sequence length="153" mass="17759">MYYDSLEQEVVDLHYLTRENARRLVINSVKKSHSRKILCVKFITGRGNHINSTGERGVLYEKFPSWMRDSEIKYLVQDYEIYDGYYLVYLNSSNKGACANKSCALLSFLVLLLLVVLVVIFILYISDISYNLLSSSLGDYLDYYKITYSNTNN</sequence>
<comment type="caution">
    <text evidence="5">The sequence shown here is derived from an EMBL/GenBank/DDBJ whole genome shotgun (WGS) entry which is preliminary data.</text>
</comment>
<feature type="domain" description="Smr" evidence="2">
    <location>
        <begin position="11"/>
        <end position="91"/>
    </location>
</feature>
<dbReference type="Proteomes" id="UP000232722">
    <property type="component" value="Unassembled WGS sequence"/>
</dbReference>
<organism evidence="5 6">
    <name type="scientific">Rhizophagus irregularis</name>
    <dbReference type="NCBI Taxonomy" id="588596"/>
    <lineage>
        <taxon>Eukaryota</taxon>
        <taxon>Fungi</taxon>
        <taxon>Fungi incertae sedis</taxon>
        <taxon>Mucoromycota</taxon>
        <taxon>Glomeromycotina</taxon>
        <taxon>Glomeromycetes</taxon>
        <taxon>Glomerales</taxon>
        <taxon>Glomeraceae</taxon>
        <taxon>Rhizophagus</taxon>
    </lineage>
</organism>
<gene>
    <name evidence="3" type="ORF">CHRIB12_LOCUS1133</name>
    <name evidence="5" type="ORF">RhiirA1_459976</name>
    <name evidence="4" type="ORF">RhiirA5_421313</name>
</gene>
<keyword evidence="1" id="KW-0812">Transmembrane</keyword>
<proteinExistence type="predicted"/>
<evidence type="ECO:0000313" key="4">
    <source>
        <dbReference type="EMBL" id="PKC05124.1"/>
    </source>
</evidence>
<keyword evidence="1" id="KW-1133">Transmembrane helix</keyword>
<evidence type="ECO:0000313" key="7">
    <source>
        <dbReference type="Proteomes" id="UP000232722"/>
    </source>
</evidence>
<dbReference type="VEuPathDB" id="FungiDB:RhiirFUN_013864"/>
<dbReference type="VEuPathDB" id="FungiDB:FUN_015850"/>
<dbReference type="OrthoDB" id="2354014at2759"/>
<evidence type="ECO:0000313" key="5">
    <source>
        <dbReference type="EMBL" id="PKC66249.1"/>
    </source>
</evidence>
<evidence type="ECO:0000313" key="6">
    <source>
        <dbReference type="Proteomes" id="UP000232688"/>
    </source>
</evidence>
<reference evidence="4 7" key="2">
    <citation type="submission" date="2017-09" db="EMBL/GenBank/DDBJ databases">
        <title>Extensive intraspecific genome diversity in a model arbuscular mycorrhizal fungus.</title>
        <authorList>
            <person name="Chen E.C."/>
            <person name="Morin E."/>
            <person name="Beaudet D."/>
            <person name="Noel J."/>
            <person name="Ndikumana S."/>
            <person name="Charron P."/>
            <person name="St-Onge C."/>
            <person name="Giorgi J."/>
            <person name="Grigoriev I.V."/>
            <person name="Roux C."/>
            <person name="Martin F.M."/>
            <person name="Corradi N."/>
        </authorList>
    </citation>
    <scope>NUCLEOTIDE SEQUENCE [LARGE SCALE GENOMIC DNA]</scope>
    <source>
        <strain evidence="4 7">A5</strain>
    </source>
</reference>
<protein>
    <recommendedName>
        <fullName evidence="2">Smr domain-containing protein</fullName>
    </recommendedName>
</protein>
<dbReference type="Proteomes" id="UP000232688">
    <property type="component" value="Unassembled WGS sequence"/>
</dbReference>
<dbReference type="Proteomes" id="UP000684084">
    <property type="component" value="Unassembled WGS sequence"/>
</dbReference>
<name>A0A2I1EIL4_9GLOM</name>
<dbReference type="EMBL" id="LLXJ01000915">
    <property type="protein sequence ID" value="PKC05124.1"/>
    <property type="molecule type" value="Genomic_DNA"/>
</dbReference>
<reference evidence="4 7" key="1">
    <citation type="submission" date="2016-04" db="EMBL/GenBank/DDBJ databases">
        <title>Genome analyses suggest a sexual origin of heterokaryosis in a supposedly ancient asexual fungus.</title>
        <authorList>
            <person name="Ropars J."/>
            <person name="Sedzielewska K."/>
            <person name="Noel J."/>
            <person name="Charron P."/>
            <person name="Farinelli L."/>
            <person name="Marton T."/>
            <person name="Kruger M."/>
            <person name="Pelin A."/>
            <person name="Brachmann A."/>
            <person name="Corradi N."/>
        </authorList>
    </citation>
    <scope>NUCLEOTIDE SEQUENCE [LARGE SCALE GENOMIC DNA]</scope>
    <source>
        <strain evidence="4 7">A5</strain>
    </source>
</reference>
<dbReference type="EMBL" id="LLXH01000478">
    <property type="protein sequence ID" value="PKC66249.1"/>
    <property type="molecule type" value="Genomic_DNA"/>
</dbReference>
<feature type="transmembrane region" description="Helical" evidence="1">
    <location>
        <begin position="103"/>
        <end position="125"/>
    </location>
</feature>
<keyword evidence="1" id="KW-0472">Membrane</keyword>
<evidence type="ECO:0000313" key="3">
    <source>
        <dbReference type="EMBL" id="CAB5304653.1"/>
    </source>
</evidence>
<dbReference type="SMR" id="A0A2I1EIL4"/>
<dbReference type="Pfam" id="PF01713">
    <property type="entry name" value="Smr"/>
    <property type="match status" value="1"/>
</dbReference>
<dbReference type="AlphaFoldDB" id="A0A2I1EIL4"/>
<evidence type="ECO:0000259" key="2">
    <source>
        <dbReference type="PROSITE" id="PS50828"/>
    </source>
</evidence>
<dbReference type="Gene3D" id="3.30.1370.110">
    <property type="match status" value="1"/>
</dbReference>
<reference evidence="3" key="5">
    <citation type="submission" date="2020-05" db="EMBL/GenBank/DDBJ databases">
        <authorList>
            <person name="Rincon C."/>
            <person name="Sanders R I."/>
            <person name="Robbins C."/>
            <person name="Chaturvedi A."/>
        </authorList>
    </citation>
    <scope>NUCLEOTIDE SEQUENCE</scope>
    <source>
        <strain evidence="3">CHB12</strain>
    </source>
</reference>